<evidence type="ECO:0000256" key="11">
    <source>
        <dbReference type="SAM" id="Coils"/>
    </source>
</evidence>
<keyword evidence="9 10" id="KW-0137">Centromere</keyword>
<organism evidence="14 15">
    <name type="scientific">Ciona intestinalis</name>
    <name type="common">Transparent sea squirt</name>
    <name type="synonym">Ascidia intestinalis</name>
    <dbReference type="NCBI Taxonomy" id="7719"/>
    <lineage>
        <taxon>Eukaryota</taxon>
        <taxon>Metazoa</taxon>
        <taxon>Chordata</taxon>
        <taxon>Tunicata</taxon>
        <taxon>Ascidiacea</taxon>
        <taxon>Phlebobranchia</taxon>
        <taxon>Cionidae</taxon>
        <taxon>Ciona</taxon>
    </lineage>
</organism>
<accession>A0A1W2W0L8</accession>
<dbReference type="PANTHER" id="PTHR10643">
    <property type="entry name" value="KINETOCHORE PROTEIN NDC80"/>
    <property type="match status" value="1"/>
</dbReference>
<keyword evidence="6 11" id="KW-0175">Coiled coil</keyword>
<dbReference type="KEGG" id="cin:100185658"/>
<evidence type="ECO:0000256" key="4">
    <source>
        <dbReference type="ARBA" id="ARBA00022776"/>
    </source>
</evidence>
<evidence type="ECO:0000256" key="8">
    <source>
        <dbReference type="ARBA" id="ARBA00023306"/>
    </source>
</evidence>
<evidence type="ECO:0000256" key="12">
    <source>
        <dbReference type="SAM" id="MobiDB-lite"/>
    </source>
</evidence>
<reference evidence="14" key="4">
    <citation type="submission" date="2025-09" db="UniProtKB">
        <authorList>
            <consortium name="Ensembl"/>
        </authorList>
    </citation>
    <scope>IDENTIFICATION</scope>
</reference>
<dbReference type="FunCoup" id="H2Y2U8">
    <property type="interactions" value="123"/>
</dbReference>
<reference evidence="15" key="1">
    <citation type="journal article" date="2002" name="Science">
        <title>The draft genome of Ciona intestinalis: insights into chordate and vertebrate origins.</title>
        <authorList>
            <person name="Dehal P."/>
            <person name="Satou Y."/>
            <person name="Campbell R.K."/>
            <person name="Chapman J."/>
            <person name="Degnan B."/>
            <person name="De Tomaso A."/>
            <person name="Davidson B."/>
            <person name="Di Gregorio A."/>
            <person name="Gelpke M."/>
            <person name="Goodstein D.M."/>
            <person name="Harafuji N."/>
            <person name="Hastings K.E."/>
            <person name="Ho I."/>
            <person name="Hotta K."/>
            <person name="Huang W."/>
            <person name="Kawashima T."/>
            <person name="Lemaire P."/>
            <person name="Martinez D."/>
            <person name="Meinertzhagen I.A."/>
            <person name="Necula S."/>
            <person name="Nonaka M."/>
            <person name="Putnam N."/>
            <person name="Rash S."/>
            <person name="Saiga H."/>
            <person name="Satake M."/>
            <person name="Terry A."/>
            <person name="Yamada L."/>
            <person name="Wang H.G."/>
            <person name="Awazu S."/>
            <person name="Azumi K."/>
            <person name="Boore J."/>
            <person name="Branno M."/>
            <person name="Chin-Bow S."/>
            <person name="DeSantis R."/>
            <person name="Doyle S."/>
            <person name="Francino P."/>
            <person name="Keys D.N."/>
            <person name="Haga S."/>
            <person name="Hayashi H."/>
            <person name="Hino K."/>
            <person name="Imai K.S."/>
            <person name="Inaba K."/>
            <person name="Kano S."/>
            <person name="Kobayashi K."/>
            <person name="Kobayashi M."/>
            <person name="Lee B.I."/>
            <person name="Makabe K.W."/>
            <person name="Manohar C."/>
            <person name="Matassi G."/>
            <person name="Medina M."/>
            <person name="Mochizuki Y."/>
            <person name="Mount S."/>
            <person name="Morishita T."/>
            <person name="Miura S."/>
            <person name="Nakayama A."/>
            <person name="Nishizaka S."/>
            <person name="Nomoto H."/>
            <person name="Ohta F."/>
            <person name="Oishi K."/>
            <person name="Rigoutsos I."/>
            <person name="Sano M."/>
            <person name="Sasaki A."/>
            <person name="Sasakura Y."/>
            <person name="Shoguchi E."/>
            <person name="Shin-i T."/>
            <person name="Spagnuolo A."/>
            <person name="Stainier D."/>
            <person name="Suzuki M.M."/>
            <person name="Tassy O."/>
            <person name="Takatori N."/>
            <person name="Tokuoka M."/>
            <person name="Yagi K."/>
            <person name="Yoshizaki F."/>
            <person name="Wada S."/>
            <person name="Zhang C."/>
            <person name="Hyatt P.D."/>
            <person name="Larimer F."/>
            <person name="Detter C."/>
            <person name="Doggett N."/>
            <person name="Glavina T."/>
            <person name="Hawkins T."/>
            <person name="Richardson P."/>
            <person name="Lucas S."/>
            <person name="Kohara Y."/>
            <person name="Levine M."/>
            <person name="Satoh N."/>
            <person name="Rokhsar D.S."/>
        </authorList>
    </citation>
    <scope>NUCLEOTIDE SEQUENCE [LARGE SCALE GENOMIC DNA]</scope>
</reference>
<evidence type="ECO:0000256" key="7">
    <source>
        <dbReference type="ARBA" id="ARBA00023242"/>
    </source>
</evidence>
<accession>H2Y2U8</accession>
<evidence type="ECO:0000256" key="6">
    <source>
        <dbReference type="ARBA" id="ARBA00023054"/>
    </source>
</evidence>
<dbReference type="RefSeq" id="XP_002120301.1">
    <property type="nucleotide sequence ID" value="XM_002120265.4"/>
</dbReference>
<comment type="similarity">
    <text evidence="1 10">Belongs to the NDC80/HEC1 family.</text>
</comment>
<keyword evidence="15" id="KW-1185">Reference proteome</keyword>
<dbReference type="Gene3D" id="1.10.418.30">
    <property type="entry name" value="Ncd80 complex, Ncd80 subunit"/>
    <property type="match status" value="1"/>
</dbReference>
<comment type="function">
    <text evidence="10">Acts as a component of the essential kinetochore-associated NDC80 complex, which is required for chromosome segregation and spindle checkpoint activity.</text>
</comment>
<dbReference type="HOGENOM" id="CLU_462727_0_0_1"/>
<dbReference type="GeneTree" id="ENSGT00390000018386"/>
<feature type="coiled-coil region" evidence="11">
    <location>
        <begin position="428"/>
        <end position="569"/>
    </location>
</feature>
<dbReference type="GO" id="GO:0051301">
    <property type="term" value="P:cell division"/>
    <property type="evidence" value="ECO:0007669"/>
    <property type="project" value="UniProtKB-UniRule"/>
</dbReference>
<keyword evidence="8 10" id="KW-0131">Cell cycle</keyword>
<dbReference type="InParanoid" id="H2Y2U8"/>
<dbReference type="OrthoDB" id="7459479at2759"/>
<evidence type="ECO:0000313" key="15">
    <source>
        <dbReference type="Proteomes" id="UP000008144"/>
    </source>
</evidence>
<evidence type="ECO:0000256" key="9">
    <source>
        <dbReference type="ARBA" id="ARBA00023328"/>
    </source>
</evidence>
<dbReference type="AlphaFoldDB" id="H2Y2U8"/>
<keyword evidence="5 10" id="KW-0995">Kinetochore</keyword>
<proteinExistence type="inferred from homology"/>
<dbReference type="Ensembl" id="ENSCINT00000030997.1">
    <property type="protein sequence ID" value="ENSCINP00000036233.1"/>
    <property type="gene ID" value="ENSCING00000024240.1"/>
</dbReference>
<dbReference type="GO" id="GO:0031262">
    <property type="term" value="C:Ndc80 complex"/>
    <property type="evidence" value="ECO:0000318"/>
    <property type="project" value="GO_Central"/>
</dbReference>
<feature type="coiled-coil region" evidence="11">
    <location>
        <begin position="227"/>
        <end position="254"/>
    </location>
</feature>
<evidence type="ECO:0000256" key="2">
    <source>
        <dbReference type="ARBA" id="ARBA00022454"/>
    </source>
</evidence>
<keyword evidence="3 10" id="KW-0132">Cell division</keyword>
<dbReference type="GeneID" id="100185658"/>
<evidence type="ECO:0000256" key="3">
    <source>
        <dbReference type="ARBA" id="ARBA00022618"/>
    </source>
</evidence>
<evidence type="ECO:0000256" key="5">
    <source>
        <dbReference type="ARBA" id="ARBA00022838"/>
    </source>
</evidence>
<dbReference type="OMA" id="NKSWLMT"/>
<dbReference type="GO" id="GO:0051315">
    <property type="term" value="P:attachment of mitotic spindle microtubules to kinetochore"/>
    <property type="evidence" value="ECO:0000318"/>
    <property type="project" value="GO_Central"/>
</dbReference>
<keyword evidence="2 10" id="KW-0158">Chromosome</keyword>
<evidence type="ECO:0000259" key="13">
    <source>
        <dbReference type="Pfam" id="PF03801"/>
    </source>
</evidence>
<evidence type="ECO:0000256" key="10">
    <source>
        <dbReference type="RuleBase" id="RU368072"/>
    </source>
</evidence>
<sequence length="596" mass="68567">MNRPQRKLSVSGRPSYQGGSGQSSLKRSSAATPLMRSSLKRQPLSAVKGNQRSSYVNTDHQIIKDTRPLSDKSYMKKCVFDLIHLLNDLHYPTSLSPKMLNPPTNREYQRIFEFLAITLAGNFRIIKPDEDMMRFVKACGYPYSLSKSTLNNVGPMSSWPHALGVLMWLANQIKIAPDLWTEEEMLEPKQHVQQQFFHSVYNEFMSGNDGPFTETENEARRMLGEINKDTLSEVQSLETKFENLSATALKNEEEKASNIKLFEQISTKRQNIEKMEKYFDDIDKYNSDKQARTLEFNELTASKDEEGNDLRLKILDLETEVAGQEMSKDDVYQHKVKNEQLKGSVISTAERIETLKKTGWELEIETAKALTAMNDRVNVQNNSMQKLWSAVARRLELNEAVKPPALLSGALGFEGNRSKQIDSVQPFMMDLNERLLAHQRKLNQELNDATNRRLQEREMIQDVQKSINILETAADQVHAEIQNFEEERTKKVGTLRSETDKEKTKKCQFIAMNTESVEELEKQVELLQNENLKQGKSFSKQKEDAITEIKELVAQLKEFKIKCNEEIEKFYENIIQQNKNFADNMNEVARSLPTVD</sequence>
<reference evidence="14" key="3">
    <citation type="submission" date="2025-08" db="UniProtKB">
        <authorList>
            <consortium name="Ensembl"/>
        </authorList>
    </citation>
    <scope>IDENTIFICATION</scope>
</reference>
<feature type="domain" description="Kinetochore protein Ndc80 CH" evidence="13">
    <location>
        <begin position="49"/>
        <end position="175"/>
    </location>
</feature>
<comment type="subcellular location">
    <subcellularLocation>
        <location evidence="10">Chromosome</location>
        <location evidence="10">Centromere</location>
        <location evidence="10">Kinetochore</location>
    </subcellularLocation>
    <subcellularLocation>
        <location evidence="10">Nucleus</location>
    </subcellularLocation>
</comment>
<dbReference type="InterPro" id="IPR055260">
    <property type="entry name" value="Ndc80_CH"/>
</dbReference>
<dbReference type="GO" id="GO:0005634">
    <property type="term" value="C:nucleus"/>
    <property type="evidence" value="ECO:0007669"/>
    <property type="project" value="UniProtKB-SubCell"/>
</dbReference>
<keyword evidence="7 10" id="KW-0539">Nucleus</keyword>
<dbReference type="Pfam" id="PF03801">
    <property type="entry name" value="Ndc80_HEC"/>
    <property type="match status" value="1"/>
</dbReference>
<keyword evidence="4 10" id="KW-0498">Mitosis</keyword>
<protein>
    <recommendedName>
        <fullName evidence="10">Kinetochore protein NDC80</fullName>
    </recommendedName>
</protein>
<comment type="subunit">
    <text evidence="10">Component of the NDC80 complex.</text>
</comment>
<dbReference type="Proteomes" id="UP000008144">
    <property type="component" value="Chromosome 1"/>
</dbReference>
<gene>
    <name evidence="14" type="primary">LOC100185658</name>
</gene>
<reference evidence="14" key="2">
    <citation type="journal article" date="2008" name="Genome Biol.">
        <title>Improved genome assembly and evidence-based global gene model set for the chordate Ciona intestinalis: new insight into intron and operon populations.</title>
        <authorList>
            <person name="Satou Y."/>
            <person name="Mineta K."/>
            <person name="Ogasawara M."/>
            <person name="Sasakura Y."/>
            <person name="Shoguchi E."/>
            <person name="Ueno K."/>
            <person name="Yamada L."/>
            <person name="Matsumoto J."/>
            <person name="Wasserscheid J."/>
            <person name="Dewar K."/>
            <person name="Wiley G.B."/>
            <person name="Macmil S.L."/>
            <person name="Roe B.A."/>
            <person name="Zeller R.W."/>
            <person name="Hastings K.E."/>
            <person name="Lemaire P."/>
            <person name="Lindquist E."/>
            <person name="Endo T."/>
            <person name="Hotta K."/>
            <person name="Inaba K."/>
        </authorList>
    </citation>
    <scope>NUCLEOTIDE SEQUENCE [LARGE SCALE GENOMIC DNA]</scope>
    <source>
        <strain evidence="14">wild type</strain>
    </source>
</reference>
<dbReference type="InterPro" id="IPR005550">
    <property type="entry name" value="Kinetochore_Ndc80"/>
</dbReference>
<dbReference type="STRING" id="7719.ENSCINP00000036233"/>
<name>H2Y2U8_CIOIN</name>
<dbReference type="InterPro" id="IPR038273">
    <property type="entry name" value="Ndc80_sf"/>
</dbReference>
<feature type="region of interest" description="Disordered" evidence="12">
    <location>
        <begin position="1"/>
        <end position="53"/>
    </location>
</feature>
<feature type="compositionally biased region" description="Polar residues" evidence="12">
    <location>
        <begin position="22"/>
        <end position="31"/>
    </location>
</feature>
<evidence type="ECO:0000256" key="1">
    <source>
        <dbReference type="ARBA" id="ARBA00007050"/>
    </source>
</evidence>
<dbReference type="EMBL" id="EAAA01000386">
    <property type="status" value="NOT_ANNOTATED_CDS"/>
    <property type="molecule type" value="Genomic_DNA"/>
</dbReference>
<dbReference type="PANTHER" id="PTHR10643:SF2">
    <property type="entry name" value="KINETOCHORE PROTEIN NDC80 HOMOLOG"/>
    <property type="match status" value="1"/>
</dbReference>
<evidence type="ECO:0000313" key="14">
    <source>
        <dbReference type="Ensembl" id="ENSCINP00000036233.1"/>
    </source>
</evidence>